<evidence type="ECO:0000256" key="1">
    <source>
        <dbReference type="SAM" id="Phobius"/>
    </source>
</evidence>
<proteinExistence type="predicted"/>
<dbReference type="InParanoid" id="G0EH69"/>
<keyword evidence="3" id="KW-1185">Reference proteome</keyword>
<dbReference type="EMBL" id="CP002838">
    <property type="protein sequence ID" value="AEM39293.1"/>
    <property type="molecule type" value="Genomic_DNA"/>
</dbReference>
<feature type="transmembrane region" description="Helical" evidence="1">
    <location>
        <begin position="118"/>
        <end position="145"/>
    </location>
</feature>
<dbReference type="AlphaFoldDB" id="G0EH69"/>
<sequence length="276" mass="29322">MRTSLSNLLAPVARGVLAGAFDYITYYRRRKTALIAALTWPLLYTAFLVLVLLFTGASNEYARRMGVGEELASFIPAASFLLTAIGYIVDGAALYVLGLRWNGVLQLFMATPGALLRLLTGCSIGSMLAATTVVIVPFILVTLIVAGVRGLVVLLIVVLISLLAGFSMIGLGALVAGATLASNRERVPLQWLLPFTVLASSILYPPVVLPPLLRAIAKLLPPYYAAEALRSIASTLSAKPLLSILLTLAPLAAAYATLYVPASLLVQQARRRGSLE</sequence>
<feature type="transmembrane region" description="Helical" evidence="1">
    <location>
        <begin position="151"/>
        <end position="180"/>
    </location>
</feature>
<reference evidence="2 3" key="1">
    <citation type="journal article" date="2011" name="Stand. Genomic Sci.">
        <title>Complete genome sequence of the hyperthermophilic chemolithoautotroph Pyrolobus fumarii type strain (1A).</title>
        <authorList>
            <person name="Anderson I."/>
            <person name="Goker M."/>
            <person name="Nolan M."/>
            <person name="Lucas S."/>
            <person name="Hammon N."/>
            <person name="Deshpande S."/>
            <person name="Cheng J.F."/>
            <person name="Tapia R."/>
            <person name="Han C."/>
            <person name="Goodwin L."/>
            <person name="Pitluck S."/>
            <person name="Huntemann M."/>
            <person name="Liolios K."/>
            <person name="Ivanova N."/>
            <person name="Pagani I."/>
            <person name="Mavromatis K."/>
            <person name="Ovchinikova G."/>
            <person name="Pati A."/>
            <person name="Chen A."/>
            <person name="Palaniappan K."/>
            <person name="Land M."/>
            <person name="Hauser L."/>
            <person name="Brambilla E.M."/>
            <person name="Huber H."/>
            <person name="Yasawong M."/>
            <person name="Rohde M."/>
            <person name="Spring S."/>
            <person name="Abt B."/>
            <person name="Sikorski J."/>
            <person name="Wirth R."/>
            <person name="Detter J.C."/>
            <person name="Woyke T."/>
            <person name="Bristow J."/>
            <person name="Eisen J.A."/>
            <person name="Markowitz V."/>
            <person name="Hugenholtz P."/>
            <person name="Kyrpides N.C."/>
            <person name="Klenk H.P."/>
            <person name="Lapidus A."/>
        </authorList>
    </citation>
    <scope>NUCLEOTIDE SEQUENCE [LARGE SCALE GENOMIC DNA]</scope>
    <source>
        <strain evidence="3">DSM 11204 / 1A</strain>
    </source>
</reference>
<feature type="transmembrane region" description="Helical" evidence="1">
    <location>
        <begin position="192"/>
        <end position="213"/>
    </location>
</feature>
<feature type="transmembrane region" description="Helical" evidence="1">
    <location>
        <begin position="241"/>
        <end position="266"/>
    </location>
</feature>
<keyword evidence="1" id="KW-1133">Transmembrane helix</keyword>
<dbReference type="PANTHER" id="PTHR43229:SF2">
    <property type="entry name" value="NODULATION PROTEIN J"/>
    <property type="match status" value="1"/>
</dbReference>
<dbReference type="eggNOG" id="arCOG01465">
    <property type="taxonomic scope" value="Archaea"/>
</dbReference>
<dbReference type="RefSeq" id="WP_014026970.1">
    <property type="nucleotide sequence ID" value="NC_015931.1"/>
</dbReference>
<dbReference type="InterPro" id="IPR051784">
    <property type="entry name" value="Nod_factor_ABC_transporter"/>
</dbReference>
<evidence type="ECO:0000313" key="2">
    <source>
        <dbReference type="EMBL" id="AEM39293.1"/>
    </source>
</evidence>
<dbReference type="PANTHER" id="PTHR43229">
    <property type="entry name" value="NODULATION PROTEIN J"/>
    <property type="match status" value="1"/>
</dbReference>
<dbReference type="GeneID" id="11138621"/>
<name>G0EH69_PYRF1</name>
<keyword evidence="1" id="KW-0472">Membrane</keyword>
<gene>
    <name evidence="2" type="ordered locus">Pyrfu_1435</name>
</gene>
<dbReference type="Proteomes" id="UP000001037">
    <property type="component" value="Chromosome"/>
</dbReference>
<feature type="transmembrane region" description="Helical" evidence="1">
    <location>
        <begin position="33"/>
        <end position="54"/>
    </location>
</feature>
<protein>
    <submittedName>
        <fullName evidence="2">ABC-2 type transporter</fullName>
    </submittedName>
</protein>
<dbReference type="KEGG" id="pfm:Pyrfu_1435"/>
<accession>G0EH69</accession>
<dbReference type="HOGENOM" id="CLU_1006923_0_0_2"/>
<feature type="transmembrane region" description="Helical" evidence="1">
    <location>
        <begin position="74"/>
        <end position="97"/>
    </location>
</feature>
<evidence type="ECO:0000313" key="3">
    <source>
        <dbReference type="Proteomes" id="UP000001037"/>
    </source>
</evidence>
<dbReference type="STRING" id="694429.Pyrfu_1435"/>
<organism evidence="2 3">
    <name type="scientific">Pyrolobus fumarii (strain DSM 11204 / 1A)</name>
    <dbReference type="NCBI Taxonomy" id="694429"/>
    <lineage>
        <taxon>Archaea</taxon>
        <taxon>Thermoproteota</taxon>
        <taxon>Thermoprotei</taxon>
        <taxon>Desulfurococcales</taxon>
        <taxon>Pyrodictiaceae</taxon>
        <taxon>Pyrolobus</taxon>
    </lineage>
</organism>
<keyword evidence="1" id="KW-0812">Transmembrane</keyword>